<dbReference type="InterPro" id="IPR029058">
    <property type="entry name" value="AB_hydrolase_fold"/>
</dbReference>
<evidence type="ECO:0008006" key="3">
    <source>
        <dbReference type="Google" id="ProtNLM"/>
    </source>
</evidence>
<organism evidence="1 2">
    <name type="scientific">Paenibacillus campinasensis</name>
    <dbReference type="NCBI Taxonomy" id="66347"/>
    <lineage>
        <taxon>Bacteria</taxon>
        <taxon>Bacillati</taxon>
        <taxon>Bacillota</taxon>
        <taxon>Bacilli</taxon>
        <taxon>Bacillales</taxon>
        <taxon>Paenibacillaceae</taxon>
        <taxon>Paenibacillus</taxon>
    </lineage>
</organism>
<accession>A0ABW9T348</accession>
<dbReference type="Gene3D" id="3.40.50.1820">
    <property type="entry name" value="alpha/beta hydrolase"/>
    <property type="match status" value="1"/>
</dbReference>
<reference evidence="1 2" key="1">
    <citation type="submission" date="2019-11" db="EMBL/GenBank/DDBJ databases">
        <title>Draft genome sequences of five Paenibacillus species of dairy origin.</title>
        <authorList>
            <person name="Olajide A.M."/>
            <person name="Chen S."/>
            <person name="Lapointe G."/>
        </authorList>
    </citation>
    <scope>NUCLEOTIDE SEQUENCE [LARGE SCALE GENOMIC DNA]</scope>
    <source>
        <strain evidence="1 2">3CS1</strain>
    </source>
</reference>
<protein>
    <recommendedName>
        <fullName evidence="3">Alpha/beta hydrolase</fullName>
    </recommendedName>
</protein>
<dbReference type="Proteomes" id="UP000435177">
    <property type="component" value="Unassembled WGS sequence"/>
</dbReference>
<sequence length="133" mass="14964">MRKQHGLHQKLALFRQQYPVRTFVHSGIRISYHIGGSHEPALILLPGAIGNGEAFFLHMLELVQRYTVKSFYYGEAASMDQIEAGVLAVVLRYHGAAHLEIRQGGHLSLITDMDLYVERIIRFMDGEGTVTDA</sequence>
<name>A0ABW9T348_9BACL</name>
<dbReference type="EMBL" id="WOAA01000009">
    <property type="protein sequence ID" value="MUG66881.1"/>
    <property type="molecule type" value="Genomic_DNA"/>
</dbReference>
<dbReference type="SUPFAM" id="SSF53474">
    <property type="entry name" value="alpha/beta-Hydrolases"/>
    <property type="match status" value="1"/>
</dbReference>
<evidence type="ECO:0000313" key="2">
    <source>
        <dbReference type="Proteomes" id="UP000435177"/>
    </source>
</evidence>
<keyword evidence="2" id="KW-1185">Reference proteome</keyword>
<proteinExistence type="predicted"/>
<gene>
    <name evidence="1" type="ORF">GNP94_12790</name>
</gene>
<evidence type="ECO:0000313" key="1">
    <source>
        <dbReference type="EMBL" id="MUG66881.1"/>
    </source>
</evidence>
<comment type="caution">
    <text evidence="1">The sequence shown here is derived from an EMBL/GenBank/DDBJ whole genome shotgun (WGS) entry which is preliminary data.</text>
</comment>
<dbReference type="RefSeq" id="WP_155618192.1">
    <property type="nucleotide sequence ID" value="NZ_WOAA01000009.1"/>
</dbReference>